<keyword evidence="6" id="KW-1185">Reference proteome</keyword>
<proteinExistence type="inferred from homology"/>
<evidence type="ECO:0000256" key="1">
    <source>
        <dbReference type="ARBA" id="ARBA00011046"/>
    </source>
</evidence>
<sequence length="122" mass="14515">MKPLTKKESEVMNILWKEHPLSASQIQKRYSELSIYSIQQLIQRLMDTGFIKVECIDYSGKKLSRFFAPNVSLPEYIEYIIGKETKNYKDTAFFLVEKMESKETLEELEKLVQKRKKELEEK</sequence>
<keyword evidence="4" id="KW-0804">Transcription</keyword>
<comment type="caution">
    <text evidence="5">The sequence shown here is derived from an EMBL/GenBank/DDBJ whole genome shotgun (WGS) entry which is preliminary data.</text>
</comment>
<dbReference type="EMBL" id="VUMM01000002">
    <property type="protein sequence ID" value="MSS00931.1"/>
    <property type="molecule type" value="Genomic_DNA"/>
</dbReference>
<evidence type="ECO:0000256" key="3">
    <source>
        <dbReference type="ARBA" id="ARBA00023125"/>
    </source>
</evidence>
<keyword evidence="3" id="KW-0238">DNA-binding</keyword>
<dbReference type="AlphaFoldDB" id="A0A7X2N1X3"/>
<dbReference type="GO" id="GO:0045892">
    <property type="term" value="P:negative regulation of DNA-templated transcription"/>
    <property type="evidence" value="ECO:0007669"/>
    <property type="project" value="InterPro"/>
</dbReference>
<dbReference type="InterPro" id="IPR036388">
    <property type="entry name" value="WH-like_DNA-bd_sf"/>
</dbReference>
<dbReference type="InterPro" id="IPR005650">
    <property type="entry name" value="BlaI_family"/>
</dbReference>
<organism evidence="5 6">
    <name type="scientific">Floccifex porci</name>
    <dbReference type="NCBI Taxonomy" id="2606629"/>
    <lineage>
        <taxon>Bacteria</taxon>
        <taxon>Bacillati</taxon>
        <taxon>Bacillota</taxon>
        <taxon>Erysipelotrichia</taxon>
        <taxon>Erysipelotrichales</taxon>
        <taxon>Erysipelotrichaceae</taxon>
        <taxon>Floccifex</taxon>
    </lineage>
</organism>
<dbReference type="GO" id="GO:0003677">
    <property type="term" value="F:DNA binding"/>
    <property type="evidence" value="ECO:0007669"/>
    <property type="project" value="UniProtKB-KW"/>
</dbReference>
<dbReference type="Gene3D" id="1.10.10.10">
    <property type="entry name" value="Winged helix-like DNA-binding domain superfamily/Winged helix DNA-binding domain"/>
    <property type="match status" value="1"/>
</dbReference>
<protein>
    <submittedName>
        <fullName evidence="5">BlaI/MecI/CopY family transcriptional regulator</fullName>
    </submittedName>
</protein>
<accession>A0A7X2N1X3</accession>
<reference evidence="5 6" key="1">
    <citation type="submission" date="2019-08" db="EMBL/GenBank/DDBJ databases">
        <title>In-depth cultivation of the pig gut microbiome towards novel bacterial diversity and tailored functional studies.</title>
        <authorList>
            <person name="Wylensek D."/>
            <person name="Hitch T.C.A."/>
            <person name="Clavel T."/>
        </authorList>
    </citation>
    <scope>NUCLEOTIDE SEQUENCE [LARGE SCALE GENOMIC DNA]</scope>
    <source>
        <strain evidence="5 6">LKV-178-WT-2G</strain>
    </source>
</reference>
<comment type="similarity">
    <text evidence="1">Belongs to the BlaI transcriptional regulatory family.</text>
</comment>
<dbReference type="Proteomes" id="UP000470082">
    <property type="component" value="Unassembled WGS sequence"/>
</dbReference>
<dbReference type="SUPFAM" id="SSF46785">
    <property type="entry name" value="Winged helix' DNA-binding domain"/>
    <property type="match status" value="1"/>
</dbReference>
<evidence type="ECO:0000256" key="2">
    <source>
        <dbReference type="ARBA" id="ARBA00023015"/>
    </source>
</evidence>
<name>A0A7X2N1X3_9FIRM</name>
<keyword evidence="2" id="KW-0805">Transcription regulation</keyword>
<gene>
    <name evidence="5" type="ORF">FYJ50_02155</name>
</gene>
<dbReference type="Pfam" id="PF03965">
    <property type="entry name" value="Penicillinase_R"/>
    <property type="match status" value="1"/>
</dbReference>
<dbReference type="RefSeq" id="WP_154459398.1">
    <property type="nucleotide sequence ID" value="NZ_VUMM01000002.1"/>
</dbReference>
<dbReference type="InterPro" id="IPR036390">
    <property type="entry name" value="WH_DNA-bd_sf"/>
</dbReference>
<evidence type="ECO:0000256" key="4">
    <source>
        <dbReference type="ARBA" id="ARBA00023163"/>
    </source>
</evidence>
<evidence type="ECO:0000313" key="5">
    <source>
        <dbReference type="EMBL" id="MSS00931.1"/>
    </source>
</evidence>
<evidence type="ECO:0000313" key="6">
    <source>
        <dbReference type="Proteomes" id="UP000470082"/>
    </source>
</evidence>